<evidence type="ECO:0000256" key="1">
    <source>
        <dbReference type="ARBA" id="ARBA00008998"/>
    </source>
</evidence>
<feature type="compositionally biased region" description="Acidic residues" evidence="2">
    <location>
        <begin position="166"/>
        <end position="180"/>
    </location>
</feature>
<dbReference type="PANTHER" id="PTHR13049">
    <property type="entry name" value="DUF814-RELATED"/>
    <property type="match status" value="1"/>
</dbReference>
<dbReference type="InterPro" id="IPR008532">
    <property type="entry name" value="NFACT_RNA-bd"/>
</dbReference>
<evidence type="ECO:0000259" key="3">
    <source>
        <dbReference type="Pfam" id="PF05670"/>
    </source>
</evidence>
<keyword evidence="5" id="KW-1185">Reference proteome</keyword>
<dbReference type="PANTHER" id="PTHR13049:SF2">
    <property type="entry name" value="COILED-COIL DOMAIN-CONTAINING PROTEIN 25"/>
    <property type="match status" value="1"/>
</dbReference>
<dbReference type="EMBL" id="JAPFFF010000007">
    <property type="protein sequence ID" value="KAK8886026.1"/>
    <property type="molecule type" value="Genomic_DNA"/>
</dbReference>
<reference evidence="4 5" key="1">
    <citation type="submission" date="2024-04" db="EMBL/GenBank/DDBJ databases">
        <title>Tritrichomonas musculus Genome.</title>
        <authorList>
            <person name="Alves-Ferreira E."/>
            <person name="Grigg M."/>
            <person name="Lorenzi H."/>
            <person name="Galac M."/>
        </authorList>
    </citation>
    <scope>NUCLEOTIDE SEQUENCE [LARGE SCALE GENOMIC DNA]</scope>
    <source>
        <strain evidence="4 5">EAF2021</strain>
    </source>
</reference>
<comment type="similarity">
    <text evidence="1">Belongs to the CCDC25 family.</text>
</comment>
<feature type="region of interest" description="Disordered" evidence="2">
    <location>
        <begin position="156"/>
        <end position="193"/>
    </location>
</feature>
<evidence type="ECO:0000256" key="2">
    <source>
        <dbReference type="SAM" id="MobiDB-lite"/>
    </source>
</evidence>
<name>A0ABR2K5I8_9EUKA</name>
<evidence type="ECO:0000313" key="4">
    <source>
        <dbReference type="EMBL" id="KAK8886026.1"/>
    </source>
</evidence>
<proteinExistence type="inferred from homology"/>
<comment type="caution">
    <text evidence="4">The sequence shown here is derived from an EMBL/GenBank/DDBJ whole genome shotgun (WGS) entry which is preliminary data.</text>
</comment>
<dbReference type="Proteomes" id="UP001470230">
    <property type="component" value="Unassembled WGS sequence"/>
</dbReference>
<accession>A0ABR2K5I8</accession>
<feature type="domain" description="NFACT RNA-binding" evidence="3">
    <location>
        <begin position="6"/>
        <end position="113"/>
    </location>
</feature>
<dbReference type="InterPro" id="IPR039730">
    <property type="entry name" value="Jlp2/Ccd25"/>
</dbReference>
<organism evidence="4 5">
    <name type="scientific">Tritrichomonas musculus</name>
    <dbReference type="NCBI Taxonomy" id="1915356"/>
    <lineage>
        <taxon>Eukaryota</taxon>
        <taxon>Metamonada</taxon>
        <taxon>Parabasalia</taxon>
        <taxon>Tritrichomonadida</taxon>
        <taxon>Tritrichomonadidae</taxon>
        <taxon>Tritrichomonas</taxon>
    </lineage>
</organism>
<dbReference type="Pfam" id="PF05670">
    <property type="entry name" value="NFACT-R_1"/>
    <property type="match status" value="1"/>
</dbReference>
<protein>
    <submittedName>
        <fullName evidence="4">Coiled-coil domain-containing protein 25</fullName>
    </submittedName>
</protein>
<evidence type="ECO:0000313" key="5">
    <source>
        <dbReference type="Proteomes" id="UP001470230"/>
    </source>
</evidence>
<sequence>MVIVYQVDDHTIYVGVDQFENEELIHFTQRFMEQSGLTLMWYHVDKFSSPHAYVRLHENETTVPKKLADICCQICKDGSIEGTKHPAVDVVYTVATNLMKTKGMNPGQVSFHNRKLMHVEHGVRKNNQILKYIATVRSECTVKDLEQELEDIVANKKKSKNSANQADDDWGGDDFDDGFDENPKKKVKVSKNGVQQMLDNIPKAEFNTNMEDDFM</sequence>
<gene>
    <name evidence="4" type="ORF">M9Y10_041485</name>
</gene>